<protein>
    <submittedName>
        <fullName evidence="2">AbrB/MazE/SpoVT family DNA-binding domain-containing protein</fullName>
    </submittedName>
</protein>
<reference evidence="2 3" key="1">
    <citation type="submission" date="2017-10" db="EMBL/GenBank/DDBJ databases">
        <title>Draft genome of Longibacter Salinarum.</title>
        <authorList>
            <person name="Goh K.M."/>
            <person name="Shamsir M.S."/>
            <person name="Lim S.W."/>
        </authorList>
    </citation>
    <scope>NUCLEOTIDE SEQUENCE [LARGE SCALE GENOMIC DNA]</scope>
    <source>
        <strain evidence="2 3">KCTC 52045</strain>
    </source>
</reference>
<dbReference type="RefSeq" id="WP_098074345.1">
    <property type="nucleotide sequence ID" value="NZ_PDEQ01000002.1"/>
</dbReference>
<comment type="caution">
    <text evidence="2">The sequence shown here is derived from an EMBL/GenBank/DDBJ whole genome shotgun (WGS) entry which is preliminary data.</text>
</comment>
<dbReference type="Proteomes" id="UP000220102">
    <property type="component" value="Unassembled WGS sequence"/>
</dbReference>
<sequence length="75" mass="8407">MPTVSVIERVDGDLQVAIPEDMLDHRHLEEGDRVHVIETSSGILIVPFDADFEEAMTFYNESKAEYSDVLRALSG</sequence>
<dbReference type="GO" id="GO:0003677">
    <property type="term" value="F:DNA binding"/>
    <property type="evidence" value="ECO:0007669"/>
    <property type="project" value="UniProtKB-KW"/>
</dbReference>
<keyword evidence="2" id="KW-0238">DNA-binding</keyword>
<name>A0A2A8D0J3_9BACT</name>
<organism evidence="2 3">
    <name type="scientific">Longibacter salinarum</name>
    <dbReference type="NCBI Taxonomy" id="1850348"/>
    <lineage>
        <taxon>Bacteria</taxon>
        <taxon>Pseudomonadati</taxon>
        <taxon>Rhodothermota</taxon>
        <taxon>Rhodothermia</taxon>
        <taxon>Rhodothermales</taxon>
        <taxon>Salisaetaceae</taxon>
        <taxon>Longibacter</taxon>
    </lineage>
</organism>
<dbReference type="InterPro" id="IPR037914">
    <property type="entry name" value="SpoVT-AbrB_sf"/>
</dbReference>
<gene>
    <name evidence="2" type="ORF">CRI94_03760</name>
</gene>
<keyword evidence="3" id="KW-1185">Reference proteome</keyword>
<dbReference type="SMART" id="SM00966">
    <property type="entry name" value="SpoVT_AbrB"/>
    <property type="match status" value="1"/>
</dbReference>
<evidence type="ECO:0000313" key="2">
    <source>
        <dbReference type="EMBL" id="PEN14168.1"/>
    </source>
</evidence>
<evidence type="ECO:0000259" key="1">
    <source>
        <dbReference type="SMART" id="SM00966"/>
    </source>
</evidence>
<proteinExistence type="predicted"/>
<dbReference type="InterPro" id="IPR007159">
    <property type="entry name" value="SpoVT-AbrB_dom"/>
</dbReference>
<dbReference type="EMBL" id="PDEQ01000002">
    <property type="protein sequence ID" value="PEN14168.1"/>
    <property type="molecule type" value="Genomic_DNA"/>
</dbReference>
<feature type="domain" description="SpoVT-AbrB" evidence="1">
    <location>
        <begin position="8"/>
        <end position="53"/>
    </location>
</feature>
<dbReference type="SUPFAM" id="SSF89447">
    <property type="entry name" value="AbrB/MazE/MraZ-like"/>
    <property type="match status" value="1"/>
</dbReference>
<dbReference type="AlphaFoldDB" id="A0A2A8D0J3"/>
<accession>A0A2A8D0J3</accession>
<dbReference type="OrthoDB" id="9795766at2"/>
<evidence type="ECO:0000313" key="3">
    <source>
        <dbReference type="Proteomes" id="UP000220102"/>
    </source>
</evidence>